<feature type="binding site" evidence="18">
    <location>
        <position position="369"/>
    </location>
    <ligand>
        <name>Ca(2+)</name>
        <dbReference type="ChEBI" id="CHEBI:29108"/>
        <label>1</label>
    </ligand>
</feature>
<accession>A0A9J5W390</accession>
<feature type="binding site" evidence="18">
    <location>
        <position position="381"/>
    </location>
    <ligand>
        <name>Ca(2+)</name>
        <dbReference type="ChEBI" id="CHEBI:29108"/>
        <label>1</label>
    </ligand>
</feature>
<dbReference type="InterPro" id="IPR010255">
    <property type="entry name" value="Haem_peroxidase_sf"/>
</dbReference>
<comment type="catalytic activity">
    <reaction evidence="1">
        <text>2 a phenolic donor + H2O2 = 2 a phenolic radical donor + 2 H2O</text>
        <dbReference type="Rhea" id="RHEA:56136"/>
        <dbReference type="ChEBI" id="CHEBI:15377"/>
        <dbReference type="ChEBI" id="CHEBI:16240"/>
        <dbReference type="ChEBI" id="CHEBI:139520"/>
        <dbReference type="ChEBI" id="CHEBI:139521"/>
        <dbReference type="EC" id="1.11.1.7"/>
    </reaction>
</comment>
<evidence type="ECO:0000256" key="17">
    <source>
        <dbReference type="PIRSR" id="PIRSR600823-2"/>
    </source>
</evidence>
<feature type="disulfide bond" evidence="20">
    <location>
        <begin position="492"/>
        <end position="524"/>
    </location>
</feature>
<evidence type="ECO:0000313" key="24">
    <source>
        <dbReference type="Proteomes" id="UP000824120"/>
    </source>
</evidence>
<evidence type="ECO:0000256" key="15">
    <source>
        <dbReference type="ARBA" id="ARBA00023324"/>
    </source>
</evidence>
<dbReference type="GO" id="GO:0006979">
    <property type="term" value="P:response to oxidative stress"/>
    <property type="evidence" value="ECO:0007669"/>
    <property type="project" value="InterPro"/>
</dbReference>
<evidence type="ECO:0000256" key="7">
    <source>
        <dbReference type="ARBA" id="ARBA00022617"/>
    </source>
</evidence>
<feature type="chain" id="PRO_5039937528" description="peroxidase" evidence="21">
    <location>
        <begin position="24"/>
        <end position="617"/>
    </location>
</feature>
<keyword evidence="15" id="KW-0376">Hydrogen peroxide</keyword>
<dbReference type="GO" id="GO:0046872">
    <property type="term" value="F:metal ion binding"/>
    <property type="evidence" value="ECO:0007669"/>
    <property type="project" value="UniProtKB-KW"/>
</dbReference>
<dbReference type="FunFam" id="1.10.520.10:FF:000001">
    <property type="entry name" value="Peroxidase"/>
    <property type="match status" value="2"/>
</dbReference>
<dbReference type="Pfam" id="PF00141">
    <property type="entry name" value="peroxidase"/>
    <property type="match status" value="2"/>
</dbReference>
<dbReference type="EC" id="1.11.1.7" evidence="4"/>
<proteinExistence type="inferred from homology"/>
<feature type="binding site" evidence="18">
    <location>
        <position position="486"/>
    </location>
    <ligand>
        <name>Ca(2+)</name>
        <dbReference type="ChEBI" id="CHEBI:29108"/>
        <label>2</label>
    </ligand>
</feature>
<dbReference type="PROSITE" id="PS00436">
    <property type="entry name" value="PEROXIDASE_2"/>
    <property type="match status" value="2"/>
</dbReference>
<evidence type="ECO:0000256" key="4">
    <source>
        <dbReference type="ARBA" id="ARBA00012313"/>
    </source>
</evidence>
<keyword evidence="13 20" id="KW-1015">Disulfide bond</keyword>
<dbReference type="PROSITE" id="PS00435">
    <property type="entry name" value="PEROXIDASE_1"/>
    <property type="match status" value="2"/>
</dbReference>
<dbReference type="CDD" id="cd00693">
    <property type="entry name" value="secretory_peroxidase"/>
    <property type="match status" value="2"/>
</dbReference>
<feature type="binding site" evidence="18">
    <location>
        <position position="544"/>
    </location>
    <ligand>
        <name>Ca(2+)</name>
        <dbReference type="ChEBI" id="CHEBI:29108"/>
        <label>2</label>
    </ligand>
</feature>
<dbReference type="InterPro" id="IPR033905">
    <property type="entry name" value="Secretory_peroxidase"/>
</dbReference>
<name>A0A9J5W390_SOLCO</name>
<dbReference type="Gene3D" id="1.10.520.10">
    <property type="match status" value="2"/>
</dbReference>
<dbReference type="Gene3D" id="1.10.420.10">
    <property type="entry name" value="Peroxidase, domain 2"/>
    <property type="match status" value="2"/>
</dbReference>
<comment type="cofactor">
    <cofactor evidence="18">
        <name>heme b</name>
        <dbReference type="ChEBI" id="CHEBI:60344"/>
    </cofactor>
    <text evidence="18">Binds 1 heme b (iron(II)-protoporphyrin IX) group per subunit.</text>
</comment>
<dbReference type="InterPro" id="IPR002016">
    <property type="entry name" value="Haem_peroxidase"/>
</dbReference>
<organism evidence="23 24">
    <name type="scientific">Solanum commersonii</name>
    <name type="common">Commerson's wild potato</name>
    <name type="synonym">Commerson's nightshade</name>
    <dbReference type="NCBI Taxonomy" id="4109"/>
    <lineage>
        <taxon>Eukaryota</taxon>
        <taxon>Viridiplantae</taxon>
        <taxon>Streptophyta</taxon>
        <taxon>Embryophyta</taxon>
        <taxon>Tracheophyta</taxon>
        <taxon>Spermatophyta</taxon>
        <taxon>Magnoliopsida</taxon>
        <taxon>eudicotyledons</taxon>
        <taxon>Gunneridae</taxon>
        <taxon>Pentapetalae</taxon>
        <taxon>asterids</taxon>
        <taxon>lamiids</taxon>
        <taxon>Solanales</taxon>
        <taxon>Solanaceae</taxon>
        <taxon>Solanoideae</taxon>
        <taxon>Solaneae</taxon>
        <taxon>Solanum</taxon>
    </lineage>
</organism>
<dbReference type="GO" id="GO:0140825">
    <property type="term" value="F:lactoperoxidase activity"/>
    <property type="evidence" value="ECO:0007669"/>
    <property type="project" value="UniProtKB-EC"/>
</dbReference>
<gene>
    <name evidence="23" type="ORF">H5410_059761</name>
</gene>
<comment type="cofactor">
    <cofactor evidence="18">
        <name>Ca(2+)</name>
        <dbReference type="ChEBI" id="CHEBI:29108"/>
    </cofactor>
    <text evidence="18">Binds 2 calcium ions per subunit.</text>
</comment>
<dbReference type="EMBL" id="JACXVP010000012">
    <property type="protein sequence ID" value="KAG5569995.1"/>
    <property type="molecule type" value="Genomic_DNA"/>
</dbReference>
<evidence type="ECO:0000256" key="9">
    <source>
        <dbReference type="ARBA" id="ARBA00022729"/>
    </source>
</evidence>
<feature type="binding site" evidence="18">
    <location>
        <position position="367"/>
    </location>
    <ligand>
        <name>Ca(2+)</name>
        <dbReference type="ChEBI" id="CHEBI:29108"/>
        <label>1</label>
    </ligand>
</feature>
<keyword evidence="10 18" id="KW-0106">Calcium</keyword>
<evidence type="ECO:0000256" key="11">
    <source>
        <dbReference type="ARBA" id="ARBA00023002"/>
    </source>
</evidence>
<evidence type="ECO:0000256" key="1">
    <source>
        <dbReference type="ARBA" id="ARBA00000189"/>
    </source>
</evidence>
<comment type="caution">
    <text evidence="23">The sequence shown here is derived from an EMBL/GenBank/DDBJ whole genome shotgun (WGS) entry which is preliminary data.</text>
</comment>
<dbReference type="GO" id="GO:0042744">
    <property type="term" value="P:hydrogen peroxide catabolic process"/>
    <property type="evidence" value="ECO:0007669"/>
    <property type="project" value="UniProtKB-KW"/>
</dbReference>
<keyword evidence="8 18" id="KW-0479">Metal-binding</keyword>
<dbReference type="PROSITE" id="PS50873">
    <property type="entry name" value="PEROXIDASE_4"/>
    <property type="match status" value="2"/>
</dbReference>
<keyword evidence="9 21" id="KW-0732">Signal</keyword>
<evidence type="ECO:0000256" key="18">
    <source>
        <dbReference type="PIRSR" id="PIRSR600823-3"/>
    </source>
</evidence>
<comment type="similarity">
    <text evidence="3">Belongs to the peroxidase family. Ascorbate peroxidase subfamily.</text>
</comment>
<evidence type="ECO:0000256" key="19">
    <source>
        <dbReference type="PIRSR" id="PIRSR600823-4"/>
    </source>
</evidence>
<dbReference type="AlphaFoldDB" id="A0A9J5W390"/>
<feature type="signal peptide" evidence="21">
    <location>
        <begin position="1"/>
        <end position="23"/>
    </location>
</feature>
<reference evidence="23 24" key="1">
    <citation type="submission" date="2020-09" db="EMBL/GenBank/DDBJ databases">
        <title>De no assembly of potato wild relative species, Solanum commersonii.</title>
        <authorList>
            <person name="Cho K."/>
        </authorList>
    </citation>
    <scope>NUCLEOTIDE SEQUENCE [LARGE SCALE GENOMIC DNA]</scope>
    <source>
        <strain evidence="23">LZ3.2</strain>
        <tissue evidence="23">Leaf</tissue>
    </source>
</reference>
<dbReference type="Proteomes" id="UP000824120">
    <property type="component" value="Chromosome 12"/>
</dbReference>
<dbReference type="PRINTS" id="PR00458">
    <property type="entry name" value="PEROXIDASE"/>
</dbReference>
<evidence type="ECO:0000256" key="14">
    <source>
        <dbReference type="ARBA" id="ARBA00023180"/>
    </source>
</evidence>
<feature type="disulfide bond" evidence="20">
    <location>
        <begin position="361"/>
        <end position="366"/>
    </location>
</feature>
<feature type="disulfide bond" evidence="20">
    <location>
        <begin position="413"/>
        <end position="613"/>
    </location>
</feature>
<feature type="binding site" evidence="18">
    <location>
        <position position="536"/>
    </location>
    <ligand>
        <name>Ca(2+)</name>
        <dbReference type="ChEBI" id="CHEBI:29108"/>
        <label>2</label>
    </ligand>
</feature>
<evidence type="ECO:0000256" key="12">
    <source>
        <dbReference type="ARBA" id="ARBA00023004"/>
    </source>
</evidence>
<evidence type="ECO:0000256" key="8">
    <source>
        <dbReference type="ARBA" id="ARBA00022723"/>
    </source>
</evidence>
<keyword evidence="5" id="KW-0964">Secreted</keyword>
<keyword evidence="6" id="KW-0575">Peroxidase</keyword>
<feature type="binding site" description="axial binding residue" evidence="18">
    <location>
        <position position="485"/>
    </location>
    <ligand>
        <name>heme b</name>
        <dbReference type="ChEBI" id="CHEBI:60344"/>
    </ligand>
    <ligandPart>
        <name>Fe</name>
        <dbReference type="ChEBI" id="CHEBI:18248"/>
    </ligandPart>
</feature>
<evidence type="ECO:0000256" key="6">
    <source>
        <dbReference type="ARBA" id="ARBA00022559"/>
    </source>
</evidence>
<dbReference type="SUPFAM" id="SSF48113">
    <property type="entry name" value="Heme-dependent peroxidases"/>
    <property type="match status" value="2"/>
</dbReference>
<feature type="binding site" evidence="18">
    <location>
        <position position="365"/>
    </location>
    <ligand>
        <name>Ca(2+)</name>
        <dbReference type="ChEBI" id="CHEBI:29108"/>
        <label>1</label>
    </ligand>
</feature>
<keyword evidence="24" id="KW-1185">Reference proteome</keyword>
<dbReference type="OrthoDB" id="2113341at2759"/>
<evidence type="ECO:0000256" key="16">
    <source>
        <dbReference type="PIRSR" id="PIRSR600823-1"/>
    </source>
</evidence>
<evidence type="ECO:0000256" key="20">
    <source>
        <dbReference type="PIRSR" id="PIRSR600823-5"/>
    </source>
</evidence>
<evidence type="ECO:0000256" key="10">
    <source>
        <dbReference type="ARBA" id="ARBA00022837"/>
    </source>
</evidence>
<feature type="domain" description="Plant heme peroxidase family profile" evidence="22">
    <location>
        <begin position="318"/>
        <end position="617"/>
    </location>
</feature>
<evidence type="ECO:0000259" key="22">
    <source>
        <dbReference type="PROSITE" id="PS50873"/>
    </source>
</evidence>
<feature type="active site" description="Proton acceptor" evidence="16">
    <location>
        <position position="359"/>
    </location>
</feature>
<dbReference type="PRINTS" id="PR00461">
    <property type="entry name" value="PLPEROXIDASE"/>
</dbReference>
<keyword evidence="7" id="KW-0349">Heme</keyword>
<evidence type="ECO:0000256" key="13">
    <source>
        <dbReference type="ARBA" id="ARBA00023157"/>
    </source>
</evidence>
<feature type="disulfide bond" evidence="20">
    <location>
        <begin position="328"/>
        <end position="407"/>
    </location>
</feature>
<keyword evidence="12 18" id="KW-0408">Iron</keyword>
<dbReference type="InterPro" id="IPR019793">
    <property type="entry name" value="Peroxidases_heam-ligand_BS"/>
</dbReference>
<sequence length="617" mass="67564">MATLKFLSFLILQLFLIANNCEGMEVGFYKKTCPNVEEIVKETTKHYISIAPTLAAPLLRMHFHDCFVRGCDGSVLLNSTKGNKAEKDAIPNQSLRGFQVIDAAKSALEKECPGIVSCSDVLALAARDAVSLINGPTWPVPLGRRDGRVSILSEASKNLPTPFDNFTTLKTTFGALGLNVKDLVVLSGGHTIGMSHCFSFSSRLYNFAGKGDMDPNMDQNYINHLKIKCKPGDVTTIVEMDPGSFKSFDTDYYSMVSKRRGLFASDAALLTDTQTKHYVLSQLNQHGSTFFKDFGESMVKMGQIGVLTGNAGEIRKHCVEVGFYKKTCPNVEAIVKETTKHYISIAPTLAAPLLRMHFHDCFVRGCDGSVLLNSTKGNKAEKDAIPNQSLRGFQVIDAAKSALEKECPGVVSCSDILALAARDAVSLINGPTWPVPLGRRDGRVSILSEASKNLPTPFDNFTTLKTTFGTLGLNVKDLVVLSGGHTIGMSHCFSFSSRLYNFTGKGDMDPNMDQDYINHLKIKCKPADVTTIVEMDPGSFKSFDTDYYSMVSKRRGLFTSDAALLTDTQTKHYVLSQLNQHGSTFFKDFGESMVKMGQIGVLTGKAGEIRKHCAFRN</sequence>
<evidence type="ECO:0000256" key="3">
    <source>
        <dbReference type="ARBA" id="ARBA00006873"/>
    </source>
</evidence>
<evidence type="ECO:0000313" key="23">
    <source>
        <dbReference type="EMBL" id="KAG5569995.1"/>
    </source>
</evidence>
<protein>
    <recommendedName>
        <fullName evidence="4">peroxidase</fullName>
        <ecNumber evidence="4">1.11.1.7</ecNumber>
    </recommendedName>
</protein>
<comment type="function">
    <text evidence="2">Removal of H(2)O(2), oxidation of toxic reductants, biosynthesis and degradation of lignin, suberization, auxin catabolism, response to environmental stresses such as wounding, pathogen attack and oxidative stress. These functions might be dependent on each isozyme/isoform in each plant tissue.</text>
</comment>
<feature type="site" description="Transition state stabilizer" evidence="19">
    <location>
        <position position="355"/>
    </location>
</feature>
<dbReference type="InterPro" id="IPR019794">
    <property type="entry name" value="Peroxidases_AS"/>
</dbReference>
<feature type="binding site" evidence="18">
    <location>
        <position position="363"/>
    </location>
    <ligand>
        <name>Ca(2+)</name>
        <dbReference type="ChEBI" id="CHEBI:29108"/>
        <label>1</label>
    </ligand>
</feature>
<feature type="binding site" evidence="17">
    <location>
        <position position="455"/>
    </location>
    <ligand>
        <name>substrate</name>
    </ligand>
</feature>
<evidence type="ECO:0000256" key="5">
    <source>
        <dbReference type="ARBA" id="ARBA00022525"/>
    </source>
</evidence>
<keyword evidence="14" id="KW-0325">Glycoprotein</keyword>
<dbReference type="GO" id="GO:0020037">
    <property type="term" value="F:heme binding"/>
    <property type="evidence" value="ECO:0007669"/>
    <property type="project" value="InterPro"/>
</dbReference>
<dbReference type="InterPro" id="IPR000823">
    <property type="entry name" value="Peroxidase_pln"/>
</dbReference>
<evidence type="ECO:0000256" key="2">
    <source>
        <dbReference type="ARBA" id="ARBA00002322"/>
    </source>
</evidence>
<feature type="domain" description="Plant heme peroxidase family profile" evidence="22">
    <location>
        <begin position="23"/>
        <end position="322"/>
    </location>
</feature>
<feature type="binding site" evidence="18">
    <location>
        <position position="360"/>
    </location>
    <ligand>
        <name>Ca(2+)</name>
        <dbReference type="ChEBI" id="CHEBI:29108"/>
        <label>1</label>
    </ligand>
</feature>
<keyword evidence="11" id="KW-0560">Oxidoreductase</keyword>
<evidence type="ECO:0000256" key="21">
    <source>
        <dbReference type="SAM" id="SignalP"/>
    </source>
</evidence>
<dbReference type="PANTHER" id="PTHR31235">
    <property type="entry name" value="PEROXIDASE 25-RELATED"/>
    <property type="match status" value="1"/>
</dbReference>
<dbReference type="FunFam" id="1.10.420.10:FF:000008">
    <property type="entry name" value="Peroxidase"/>
    <property type="match status" value="2"/>
</dbReference>